<sequence>MSDYCHQTQFATKPIQQKVIKNSNANFDITLKNSLYFSTQAFYSLTIVYIPNLAFIKMYNLGTDTSIKKMLFTKQTNNIFIISFPYFKKQNIQLFTLVGNIKKLQSFHFKASHELLLNQREDQLIGNGNCELEFWRKTELQWKFQNQIKKENFQSGSKCIIHHPHDILITVQINNNWTRMEMYQLNFQQTWEIYQIIDFSEKLKKNYFIVDSSKLLFQINKSNYFLKLQLESNQNQEKKYIIEKKIQSYQEEQIFSNLKFFKLHFYDLNPQSFEVRKVSEDGNKLILIRFDISYLNFKQSQMKIQVRNKINSKRNWEYKQFTQILFFKQHESMAINNDGSFLVIGFKKSISIYQRKQSSFEFFQSIWLIFKSCSQVYFMRKTNQFIVVYTDHTLEFWICDSKNNKFHLDSQISALCYILALGYEDRLIVTGGQNSIVFFQKKKQWEKLQEIKTENQVSQLCIDQSETKIIYVKDNKPLIYLVIKLDNEQWSLVHSYKIESHISFLTFLNNDQFFLKVGSQKIRICKITPENTIQILLKFRLFVNQQLSFQTKNVNLQFHSPTKKLIFNRQKFILITKQGKYTMLLDLKKIQNGELQVTQMIKAGIDHSLSEDGEYLATFGPETKQFEVRKFQSF</sequence>
<dbReference type="PANTHER" id="PTHR19920">
    <property type="entry name" value="WD40 PROTEIN CIAO1"/>
    <property type="match status" value="1"/>
</dbReference>
<dbReference type="AlphaFoldDB" id="A0A8S1MMD9"/>
<dbReference type="Proteomes" id="UP000692954">
    <property type="component" value="Unassembled WGS sequence"/>
</dbReference>
<protein>
    <submittedName>
        <fullName evidence="1">Uncharacterized protein</fullName>
    </submittedName>
</protein>
<dbReference type="GO" id="GO:0016226">
    <property type="term" value="P:iron-sulfur cluster assembly"/>
    <property type="evidence" value="ECO:0007669"/>
    <property type="project" value="TreeGrafter"/>
</dbReference>
<proteinExistence type="predicted"/>
<reference evidence="1" key="1">
    <citation type="submission" date="2021-01" db="EMBL/GenBank/DDBJ databases">
        <authorList>
            <consortium name="Genoscope - CEA"/>
            <person name="William W."/>
        </authorList>
    </citation>
    <scope>NUCLEOTIDE SEQUENCE</scope>
</reference>
<dbReference type="PANTHER" id="PTHR19920:SF0">
    <property type="entry name" value="CYTOSOLIC IRON-SULFUR PROTEIN ASSEMBLY PROTEIN CIAO1-RELATED"/>
    <property type="match status" value="1"/>
</dbReference>
<organism evidence="1 2">
    <name type="scientific">Paramecium sonneborni</name>
    <dbReference type="NCBI Taxonomy" id="65129"/>
    <lineage>
        <taxon>Eukaryota</taxon>
        <taxon>Sar</taxon>
        <taxon>Alveolata</taxon>
        <taxon>Ciliophora</taxon>
        <taxon>Intramacronucleata</taxon>
        <taxon>Oligohymenophorea</taxon>
        <taxon>Peniculida</taxon>
        <taxon>Parameciidae</taxon>
        <taxon>Paramecium</taxon>
    </lineage>
</organism>
<accession>A0A8S1MMD9</accession>
<dbReference type="EMBL" id="CAJJDN010000040">
    <property type="protein sequence ID" value="CAD8080482.1"/>
    <property type="molecule type" value="Genomic_DNA"/>
</dbReference>
<keyword evidence="2" id="KW-1185">Reference proteome</keyword>
<comment type="caution">
    <text evidence="1">The sequence shown here is derived from an EMBL/GenBank/DDBJ whole genome shotgun (WGS) entry which is preliminary data.</text>
</comment>
<gene>
    <name evidence="1" type="ORF">PSON_ATCC_30995.1.T0400262</name>
</gene>
<evidence type="ECO:0000313" key="1">
    <source>
        <dbReference type="EMBL" id="CAD8080482.1"/>
    </source>
</evidence>
<dbReference type="GO" id="GO:0097361">
    <property type="term" value="C:cytosolic [4Fe-4S] assembly targeting complex"/>
    <property type="evidence" value="ECO:0007669"/>
    <property type="project" value="TreeGrafter"/>
</dbReference>
<evidence type="ECO:0000313" key="2">
    <source>
        <dbReference type="Proteomes" id="UP000692954"/>
    </source>
</evidence>
<name>A0A8S1MMD9_9CILI</name>